<dbReference type="EMBL" id="LXQA010031836">
    <property type="protein sequence ID" value="MCH96234.1"/>
    <property type="molecule type" value="Genomic_DNA"/>
</dbReference>
<proteinExistence type="predicted"/>
<feature type="non-terminal residue" evidence="1">
    <location>
        <position position="1"/>
    </location>
</feature>
<dbReference type="AlphaFoldDB" id="A0A392NCI2"/>
<comment type="caution">
    <text evidence="1">The sequence shown here is derived from an EMBL/GenBank/DDBJ whole genome shotgun (WGS) entry which is preliminary data.</text>
</comment>
<protein>
    <submittedName>
        <fullName evidence="1">Uncharacterized protein</fullName>
    </submittedName>
</protein>
<sequence length="77" mass="8705">PFSGSHLMTINAIKGLVPVLWAIYISLQQWNKVHNPLPFHRGRSELTPNAVAILIWVDFGSWSLKKASYEVGKAKYL</sequence>
<reference evidence="1 2" key="1">
    <citation type="journal article" date="2018" name="Front. Plant Sci.">
        <title>Red Clover (Trifolium pratense) and Zigzag Clover (T. medium) - A Picture of Genomic Similarities and Differences.</title>
        <authorList>
            <person name="Dluhosova J."/>
            <person name="Istvanek J."/>
            <person name="Nedelnik J."/>
            <person name="Repkova J."/>
        </authorList>
    </citation>
    <scope>NUCLEOTIDE SEQUENCE [LARGE SCALE GENOMIC DNA]</scope>
    <source>
        <strain evidence="2">cv. 10/8</strain>
        <tissue evidence="1">Leaf</tissue>
    </source>
</reference>
<name>A0A392NCI2_9FABA</name>
<evidence type="ECO:0000313" key="2">
    <source>
        <dbReference type="Proteomes" id="UP000265520"/>
    </source>
</evidence>
<evidence type="ECO:0000313" key="1">
    <source>
        <dbReference type="EMBL" id="MCH96234.1"/>
    </source>
</evidence>
<organism evidence="1 2">
    <name type="scientific">Trifolium medium</name>
    <dbReference type="NCBI Taxonomy" id="97028"/>
    <lineage>
        <taxon>Eukaryota</taxon>
        <taxon>Viridiplantae</taxon>
        <taxon>Streptophyta</taxon>
        <taxon>Embryophyta</taxon>
        <taxon>Tracheophyta</taxon>
        <taxon>Spermatophyta</taxon>
        <taxon>Magnoliopsida</taxon>
        <taxon>eudicotyledons</taxon>
        <taxon>Gunneridae</taxon>
        <taxon>Pentapetalae</taxon>
        <taxon>rosids</taxon>
        <taxon>fabids</taxon>
        <taxon>Fabales</taxon>
        <taxon>Fabaceae</taxon>
        <taxon>Papilionoideae</taxon>
        <taxon>50 kb inversion clade</taxon>
        <taxon>NPAAA clade</taxon>
        <taxon>Hologalegina</taxon>
        <taxon>IRL clade</taxon>
        <taxon>Trifolieae</taxon>
        <taxon>Trifolium</taxon>
    </lineage>
</organism>
<keyword evidence="2" id="KW-1185">Reference proteome</keyword>
<accession>A0A392NCI2</accession>
<dbReference type="Proteomes" id="UP000265520">
    <property type="component" value="Unassembled WGS sequence"/>
</dbReference>